<evidence type="ECO:0000256" key="4">
    <source>
        <dbReference type="ARBA" id="ARBA00022461"/>
    </source>
</evidence>
<evidence type="ECO:0000313" key="13">
    <source>
        <dbReference type="EMBL" id="KAJ8971227.1"/>
    </source>
</evidence>
<keyword evidence="8 12" id="KW-0406">Ion transport</keyword>
<keyword evidence="14" id="KW-1185">Reference proteome</keyword>
<keyword evidence="11 12" id="KW-0407">Ion channel</keyword>
<keyword evidence="7" id="KW-0915">Sodium</keyword>
<organism evidence="13 14">
    <name type="scientific">Molorchus minor</name>
    <dbReference type="NCBI Taxonomy" id="1323400"/>
    <lineage>
        <taxon>Eukaryota</taxon>
        <taxon>Metazoa</taxon>
        <taxon>Ecdysozoa</taxon>
        <taxon>Arthropoda</taxon>
        <taxon>Hexapoda</taxon>
        <taxon>Insecta</taxon>
        <taxon>Pterygota</taxon>
        <taxon>Neoptera</taxon>
        <taxon>Endopterygota</taxon>
        <taxon>Coleoptera</taxon>
        <taxon>Polyphaga</taxon>
        <taxon>Cucujiformia</taxon>
        <taxon>Chrysomeloidea</taxon>
        <taxon>Cerambycidae</taxon>
        <taxon>Lamiinae</taxon>
        <taxon>Monochamini</taxon>
        <taxon>Molorchus</taxon>
    </lineage>
</organism>
<evidence type="ECO:0000256" key="5">
    <source>
        <dbReference type="ARBA" id="ARBA00022692"/>
    </source>
</evidence>
<evidence type="ECO:0000256" key="9">
    <source>
        <dbReference type="ARBA" id="ARBA00023136"/>
    </source>
</evidence>
<keyword evidence="10 12" id="KW-0739">Sodium transport</keyword>
<name>A0ABQ9J1G6_9CUCU</name>
<keyword evidence="6" id="KW-1133">Transmembrane helix</keyword>
<keyword evidence="4 12" id="KW-0894">Sodium channel</keyword>
<evidence type="ECO:0000256" key="7">
    <source>
        <dbReference type="ARBA" id="ARBA00023053"/>
    </source>
</evidence>
<gene>
    <name evidence="13" type="ORF">NQ317_008816</name>
</gene>
<evidence type="ECO:0000256" key="6">
    <source>
        <dbReference type="ARBA" id="ARBA00022989"/>
    </source>
</evidence>
<dbReference type="Pfam" id="PF00858">
    <property type="entry name" value="ASC"/>
    <property type="match status" value="1"/>
</dbReference>
<keyword evidence="5 12" id="KW-0812">Transmembrane</keyword>
<evidence type="ECO:0000256" key="1">
    <source>
        <dbReference type="ARBA" id="ARBA00004141"/>
    </source>
</evidence>
<evidence type="ECO:0000256" key="11">
    <source>
        <dbReference type="ARBA" id="ARBA00023303"/>
    </source>
</evidence>
<keyword evidence="9" id="KW-0472">Membrane</keyword>
<evidence type="ECO:0000256" key="8">
    <source>
        <dbReference type="ARBA" id="ARBA00023065"/>
    </source>
</evidence>
<dbReference type="Proteomes" id="UP001162164">
    <property type="component" value="Unassembled WGS sequence"/>
</dbReference>
<evidence type="ECO:0000256" key="3">
    <source>
        <dbReference type="ARBA" id="ARBA00022448"/>
    </source>
</evidence>
<evidence type="ECO:0000256" key="12">
    <source>
        <dbReference type="RuleBase" id="RU000679"/>
    </source>
</evidence>
<evidence type="ECO:0000313" key="14">
    <source>
        <dbReference type="Proteomes" id="UP001162164"/>
    </source>
</evidence>
<evidence type="ECO:0000256" key="2">
    <source>
        <dbReference type="ARBA" id="ARBA00007193"/>
    </source>
</evidence>
<comment type="subcellular location">
    <subcellularLocation>
        <location evidence="1">Membrane</location>
        <topology evidence="1">Multi-pass membrane protein</topology>
    </subcellularLocation>
</comment>
<accession>A0ABQ9J1G6</accession>
<evidence type="ECO:0000256" key="10">
    <source>
        <dbReference type="ARBA" id="ARBA00023201"/>
    </source>
</evidence>
<comment type="similarity">
    <text evidence="2 12">Belongs to the amiloride-sensitive sodium channel (TC 1.A.6) family.</text>
</comment>
<sequence>MLVMFKESYKTFQQNAISFVTETTYLDWNTTFPAITICPIAGSEPEWDNQSLHYSRRILTVKCKSSRVETHTCCVYRAGPMGRRARRSPGALNLGGAESLTEF</sequence>
<proteinExistence type="inferred from homology"/>
<reference evidence="13" key="1">
    <citation type="journal article" date="2023" name="Insect Mol. Biol.">
        <title>Genome sequencing provides insights into the evolution of gene families encoding plant cell wall-degrading enzymes in longhorned beetles.</title>
        <authorList>
            <person name="Shin N.R."/>
            <person name="Okamura Y."/>
            <person name="Kirsch R."/>
            <person name="Pauchet Y."/>
        </authorList>
    </citation>
    <scope>NUCLEOTIDE SEQUENCE</scope>
    <source>
        <strain evidence="13">MMC_N1</strain>
    </source>
</reference>
<dbReference type="InterPro" id="IPR001873">
    <property type="entry name" value="ENaC"/>
</dbReference>
<protein>
    <submittedName>
        <fullName evidence="13">Uncharacterized protein</fullName>
    </submittedName>
</protein>
<comment type="caution">
    <text evidence="13">The sequence shown here is derived from an EMBL/GenBank/DDBJ whole genome shotgun (WGS) entry which is preliminary data.</text>
</comment>
<dbReference type="EMBL" id="JAPWTJ010001511">
    <property type="protein sequence ID" value="KAJ8971227.1"/>
    <property type="molecule type" value="Genomic_DNA"/>
</dbReference>
<keyword evidence="3 12" id="KW-0813">Transport</keyword>